<evidence type="ECO:0000313" key="2">
    <source>
        <dbReference type="Proteomes" id="UP000199820"/>
    </source>
</evidence>
<accession>A0A1I0ALN2</accession>
<proteinExistence type="predicted"/>
<dbReference type="eggNOG" id="COG3629">
    <property type="taxonomic scope" value="Bacteria"/>
</dbReference>
<dbReference type="EMBL" id="FOIL01000002">
    <property type="protein sequence ID" value="SES94777.1"/>
    <property type="molecule type" value="Genomic_DNA"/>
</dbReference>
<keyword evidence="2" id="KW-1185">Reference proteome</keyword>
<reference evidence="1 2" key="1">
    <citation type="submission" date="2016-10" db="EMBL/GenBank/DDBJ databases">
        <authorList>
            <person name="de Groot N.N."/>
        </authorList>
    </citation>
    <scope>NUCLEOTIDE SEQUENCE [LARGE SCALE GENOMIC DNA]</scope>
    <source>
        <strain evidence="1 2">KH1P1</strain>
    </source>
</reference>
<dbReference type="InterPro" id="IPR011990">
    <property type="entry name" value="TPR-like_helical_dom_sf"/>
</dbReference>
<dbReference type="RefSeq" id="WP_074648053.1">
    <property type="nucleotide sequence ID" value="NZ_FOIL01000002.1"/>
</dbReference>
<dbReference type="STRING" id="1526.SAMN02910262_00686"/>
<dbReference type="GO" id="GO:0003677">
    <property type="term" value="F:DNA binding"/>
    <property type="evidence" value="ECO:0007669"/>
    <property type="project" value="UniProtKB-KW"/>
</dbReference>
<dbReference type="InterPro" id="IPR051677">
    <property type="entry name" value="AfsR-DnrI-RedD_regulator"/>
</dbReference>
<protein>
    <submittedName>
        <fullName evidence="1">DNA-binding transcriptional activator of the SARP family</fullName>
    </submittedName>
</protein>
<keyword evidence="1" id="KW-0238">DNA-binding</keyword>
<dbReference type="GO" id="GO:0006355">
    <property type="term" value="P:regulation of DNA-templated transcription"/>
    <property type="evidence" value="ECO:0007669"/>
    <property type="project" value="TreeGrafter"/>
</dbReference>
<dbReference type="Proteomes" id="UP000199820">
    <property type="component" value="Unassembled WGS sequence"/>
</dbReference>
<evidence type="ECO:0000313" key="1">
    <source>
        <dbReference type="EMBL" id="SES94777.1"/>
    </source>
</evidence>
<name>A0A1I0ALN2_9FIRM</name>
<dbReference type="PANTHER" id="PTHR35807:SF1">
    <property type="entry name" value="TRANSCRIPTIONAL REGULATOR REDD"/>
    <property type="match status" value="1"/>
</dbReference>
<dbReference type="Gene3D" id="1.10.10.10">
    <property type="entry name" value="Winged helix-like DNA-binding domain superfamily/Winged helix DNA-binding domain"/>
    <property type="match status" value="1"/>
</dbReference>
<dbReference type="PANTHER" id="PTHR35807">
    <property type="entry name" value="TRANSCRIPTIONAL REGULATOR REDD-RELATED"/>
    <property type="match status" value="1"/>
</dbReference>
<gene>
    <name evidence="1" type="ORF">SAMN04487771_100269</name>
</gene>
<dbReference type="Gene3D" id="1.25.40.10">
    <property type="entry name" value="Tetratricopeptide repeat domain"/>
    <property type="match status" value="1"/>
</dbReference>
<sequence length="419" mass="48383">MTEWNGKTVNVVARLLGSFSIEVNGQLADLGRNMTANAVKMIEIIFLNREHGISKNELLNEVFSDKVLSDQNNSFNNLLYQSRKLLQNSGMDGVKFIDNHRGMIRLECAENAVTDIEIFLGICRKADAAATRAEKKELYTQALEYYRGPLLPDFETEFWVIKPGMVLKHYFERAAQYLADLAEEDDNYEEMYRIMKHADSVYPHEKWEIGRISALAMQEKYREAYEEYTRVVQYYLETLEQPVPTVLLDIYDRFREGITREVEAAGSFQMSTARRDEEMEAQLRLNRAGGYFCQYSSFRDICNVLNRNIDKRGNAIHLMILSLVDFESNFRSMPDVLERRSECLKMSIHDVLRSTDVFTGYSSTQYVALLVGVKREDCAAFHRRISVKLHELAGSRADVQYRIVAPDELEQILTAGEKN</sequence>
<organism evidence="1 2">
    <name type="scientific">[Clostridium] aminophilum</name>
    <dbReference type="NCBI Taxonomy" id="1526"/>
    <lineage>
        <taxon>Bacteria</taxon>
        <taxon>Bacillati</taxon>
        <taxon>Bacillota</taxon>
        <taxon>Clostridia</taxon>
        <taxon>Lachnospirales</taxon>
        <taxon>Lachnospiraceae</taxon>
    </lineage>
</organism>
<dbReference type="AlphaFoldDB" id="A0A1I0ALN2"/>
<dbReference type="InterPro" id="IPR036388">
    <property type="entry name" value="WH-like_DNA-bd_sf"/>
</dbReference>
<dbReference type="SUPFAM" id="SSF48452">
    <property type="entry name" value="TPR-like"/>
    <property type="match status" value="1"/>
</dbReference>
<dbReference type="OrthoDB" id="142950at2"/>